<sequence>MGRVVVIGAGVGGLAAAARLAALGHEVTVYERSGVVGGKLGRYVRETPVGTFRFDTGPSLLTLPQVFADLFEATGSKLDEYVDLTPLDPIVRHFFPPTTGSGLPPTTDPSLQPTTDPSLQPTTDSGLPPIGGDAAAGRAVPGTVLDSCADPDVFAARIAERFGVEAAADWRRLWRRAERIWTASWRDVLRRPVDSARDLARLSWRLGDLAAIAPGGTLRGLGRRYLREPRLRMLLDRYATYTGADPRRAPAALAAIPYAELAFGGWYPRGGLGTLADALLSRCLDLGVVVATGSTVTGIDAAGGRVHGVRLAGAVAPVPADVVVANTDALTLYRDLLPTPDRLAGLTERSLAGFVLLLGVRGDSGLAHHNVFFPTDYDAEFDAVFGDPGRGVPARPVADPTVFVSVPDDPLVRPAGHEAWFVLVNAPRQARTLGGVDWRRPGLADAYADRVLAVLAERGVDVRDRLVFRELRTPADLVGTAGAPGGAIHGSVGGLLRPANRGPARGLFLVGGSTHPGGGLPMVALSAQIVAGEIGPP</sequence>
<feature type="compositionally biased region" description="Low complexity" evidence="1">
    <location>
        <begin position="96"/>
        <end position="110"/>
    </location>
</feature>
<proteinExistence type="predicted"/>
<dbReference type="EMBL" id="BONW01000022">
    <property type="protein sequence ID" value="GIG90073.1"/>
    <property type="molecule type" value="Genomic_DNA"/>
</dbReference>
<organism evidence="3 4">
    <name type="scientific">Plantactinospora endophytica</name>
    <dbReference type="NCBI Taxonomy" id="673535"/>
    <lineage>
        <taxon>Bacteria</taxon>
        <taxon>Bacillati</taxon>
        <taxon>Actinomycetota</taxon>
        <taxon>Actinomycetes</taxon>
        <taxon>Micromonosporales</taxon>
        <taxon>Micromonosporaceae</taxon>
        <taxon>Plantactinospora</taxon>
    </lineage>
</organism>
<evidence type="ECO:0000256" key="1">
    <source>
        <dbReference type="SAM" id="MobiDB-lite"/>
    </source>
</evidence>
<dbReference type="Proteomes" id="UP000646749">
    <property type="component" value="Unassembled WGS sequence"/>
</dbReference>
<feature type="domain" description="Amine oxidase" evidence="2">
    <location>
        <begin position="12"/>
        <end position="337"/>
    </location>
</feature>
<protein>
    <submittedName>
        <fullName evidence="3">Phytoene desaturase</fullName>
    </submittedName>
</protein>
<dbReference type="Pfam" id="PF01593">
    <property type="entry name" value="Amino_oxidase"/>
    <property type="match status" value="1"/>
</dbReference>
<feature type="region of interest" description="Disordered" evidence="1">
    <location>
        <begin position="95"/>
        <end position="134"/>
    </location>
</feature>
<dbReference type="InterPro" id="IPR036188">
    <property type="entry name" value="FAD/NAD-bd_sf"/>
</dbReference>
<dbReference type="SUPFAM" id="SSF51905">
    <property type="entry name" value="FAD/NAD(P)-binding domain"/>
    <property type="match status" value="1"/>
</dbReference>
<dbReference type="PRINTS" id="PR00419">
    <property type="entry name" value="ADXRDTASE"/>
</dbReference>
<feature type="compositionally biased region" description="Polar residues" evidence="1">
    <location>
        <begin position="111"/>
        <end position="125"/>
    </location>
</feature>
<dbReference type="PANTHER" id="PTHR43734:SF1">
    <property type="entry name" value="PHYTOENE DESATURASE"/>
    <property type="match status" value="1"/>
</dbReference>
<name>A0ABQ4E5T2_9ACTN</name>
<comment type="caution">
    <text evidence="3">The sequence shown here is derived from an EMBL/GenBank/DDBJ whole genome shotgun (WGS) entry which is preliminary data.</text>
</comment>
<keyword evidence="4" id="KW-1185">Reference proteome</keyword>
<gene>
    <name evidence="3" type="ORF">Pen02_50090</name>
</gene>
<accession>A0ABQ4E5T2</accession>
<dbReference type="InterPro" id="IPR002937">
    <property type="entry name" value="Amino_oxidase"/>
</dbReference>
<dbReference type="RefSeq" id="WP_203868481.1">
    <property type="nucleotide sequence ID" value="NZ_JBHTIQ010000135.1"/>
</dbReference>
<evidence type="ECO:0000313" key="4">
    <source>
        <dbReference type="Proteomes" id="UP000646749"/>
    </source>
</evidence>
<dbReference type="PANTHER" id="PTHR43734">
    <property type="entry name" value="PHYTOENE DESATURASE"/>
    <property type="match status" value="1"/>
</dbReference>
<dbReference type="Gene3D" id="3.50.50.60">
    <property type="entry name" value="FAD/NAD(P)-binding domain"/>
    <property type="match status" value="2"/>
</dbReference>
<evidence type="ECO:0000259" key="2">
    <source>
        <dbReference type="Pfam" id="PF01593"/>
    </source>
</evidence>
<evidence type="ECO:0000313" key="3">
    <source>
        <dbReference type="EMBL" id="GIG90073.1"/>
    </source>
</evidence>
<reference evidence="3 4" key="1">
    <citation type="submission" date="2021-01" db="EMBL/GenBank/DDBJ databases">
        <title>Whole genome shotgun sequence of Plantactinospora endophytica NBRC 110450.</title>
        <authorList>
            <person name="Komaki H."/>
            <person name="Tamura T."/>
        </authorList>
    </citation>
    <scope>NUCLEOTIDE SEQUENCE [LARGE SCALE GENOMIC DNA]</scope>
    <source>
        <strain evidence="3 4">NBRC 110450</strain>
    </source>
</reference>